<sequence>MPLTVDQPYNVYREQLSSLYHGTALWEPNPMIRHYERVSIGDVGYVHEGFFYRMFNVTLPWNDPSNATIGVPEQYKTLVSDPFTNIREATLDKGEYYSRHGRVSKEDSGVRAAGPDEGVAYKSRGQGALLFLPYDGHRSDVIRTKVFEDYIRDNVVTWFNWARNKGMGVERMEDLILVSGCTFVTSWAAAAFVDSAVEAEISLTVQPFNNGGAHYTWSKIHNMVAHHNSHSNPNPPWNQCVFIRGFRAKRVFLWTRLRAAAEPLPDDPYNRRDDEILVTGVPDAPKYCDPLIGVLNYIAEKCPEDCAEDTIAIAHDDDLQLIENVENMTASTVKSYLHERDIPVLIENGAAILHEDDPPVPEEAKAIFFASAELGGEPVPLVVHPVLAKYLLRLEFSNPDDHDYDLPKEETTSPAVAPPMLSLLLENHQGYPQAIRIQPSDDSPGIGVTVQDVLRTLHEDLKKSLPRRQLGRLSDEERVIVNDSFKERCTTEEDLSKGPCRFDHLGVRNRLQILPKYPIDDESLLPTMLFPVESFDDSKAAGPSRIR</sequence>
<reference evidence="1" key="1">
    <citation type="submission" date="2021-03" db="EMBL/GenBank/DDBJ databases">
        <title>Evolutionary priming and transition to the ectomycorrhizal habit in an iconic lineage of mushroom-forming fungi: is preadaptation a requirement?</title>
        <authorList>
            <consortium name="DOE Joint Genome Institute"/>
            <person name="Looney B.P."/>
            <person name="Miyauchi S."/>
            <person name="Morin E."/>
            <person name="Drula E."/>
            <person name="Courty P.E."/>
            <person name="Chicoki N."/>
            <person name="Fauchery L."/>
            <person name="Kohler A."/>
            <person name="Kuo A."/>
            <person name="LaButti K."/>
            <person name="Pangilinan J."/>
            <person name="Lipzen A."/>
            <person name="Riley R."/>
            <person name="Andreopoulos W."/>
            <person name="He G."/>
            <person name="Johnson J."/>
            <person name="Barry K.W."/>
            <person name="Grigoriev I.V."/>
            <person name="Nagy L."/>
            <person name="Hibbett D."/>
            <person name="Henrissat B."/>
            <person name="Matheny P.B."/>
            <person name="Labbe J."/>
            <person name="Martin A.F."/>
        </authorList>
    </citation>
    <scope>NUCLEOTIDE SEQUENCE</scope>
    <source>
        <strain evidence="1">BPL698</strain>
    </source>
</reference>
<protein>
    <submittedName>
        <fullName evidence="1">Uncharacterized protein</fullName>
    </submittedName>
</protein>
<evidence type="ECO:0000313" key="2">
    <source>
        <dbReference type="Proteomes" id="UP001207468"/>
    </source>
</evidence>
<keyword evidence="2" id="KW-1185">Reference proteome</keyword>
<gene>
    <name evidence="1" type="ORF">F5148DRAFT_1333231</name>
</gene>
<dbReference type="EMBL" id="JAGFNK010000037">
    <property type="protein sequence ID" value="KAI9510668.1"/>
    <property type="molecule type" value="Genomic_DNA"/>
</dbReference>
<evidence type="ECO:0000313" key="1">
    <source>
        <dbReference type="EMBL" id="KAI9510668.1"/>
    </source>
</evidence>
<proteinExistence type="predicted"/>
<organism evidence="1 2">
    <name type="scientific">Russula earlei</name>
    <dbReference type="NCBI Taxonomy" id="71964"/>
    <lineage>
        <taxon>Eukaryota</taxon>
        <taxon>Fungi</taxon>
        <taxon>Dikarya</taxon>
        <taxon>Basidiomycota</taxon>
        <taxon>Agaricomycotina</taxon>
        <taxon>Agaricomycetes</taxon>
        <taxon>Russulales</taxon>
        <taxon>Russulaceae</taxon>
        <taxon>Russula</taxon>
    </lineage>
</organism>
<name>A0ACC0UGI7_9AGAM</name>
<dbReference type="Proteomes" id="UP001207468">
    <property type="component" value="Unassembled WGS sequence"/>
</dbReference>
<accession>A0ACC0UGI7</accession>
<comment type="caution">
    <text evidence="1">The sequence shown here is derived from an EMBL/GenBank/DDBJ whole genome shotgun (WGS) entry which is preliminary data.</text>
</comment>